<evidence type="ECO:0000256" key="1">
    <source>
        <dbReference type="ARBA" id="ARBA00004370"/>
    </source>
</evidence>
<feature type="transmembrane region" description="Helical" evidence="6">
    <location>
        <begin position="195"/>
        <end position="215"/>
    </location>
</feature>
<evidence type="ECO:0000256" key="3">
    <source>
        <dbReference type="ARBA" id="ARBA00022989"/>
    </source>
</evidence>
<dbReference type="GeneID" id="101853952"/>
<keyword evidence="4 6" id="KW-0472">Membrane</keyword>
<dbReference type="SUPFAM" id="SSF81321">
    <property type="entry name" value="Family A G protein-coupled receptor-like"/>
    <property type="match status" value="1"/>
</dbReference>
<feature type="transmembrane region" description="Helical" evidence="6">
    <location>
        <begin position="339"/>
        <end position="361"/>
    </location>
</feature>
<evidence type="ECO:0000256" key="2">
    <source>
        <dbReference type="ARBA" id="ARBA00022692"/>
    </source>
</evidence>
<name>A0ABM1A4A8_APLCA</name>
<proteinExistence type="predicted"/>
<feature type="compositionally biased region" description="Low complexity" evidence="5">
    <location>
        <begin position="393"/>
        <end position="407"/>
    </location>
</feature>
<dbReference type="PANTHER" id="PTHR46641:SF2">
    <property type="entry name" value="FMRFAMIDE RECEPTOR"/>
    <property type="match status" value="1"/>
</dbReference>
<keyword evidence="9" id="KW-0675">Receptor</keyword>
<feature type="transmembrane region" description="Helical" evidence="6">
    <location>
        <begin position="112"/>
        <end position="133"/>
    </location>
</feature>
<evidence type="ECO:0000313" key="8">
    <source>
        <dbReference type="Proteomes" id="UP000694888"/>
    </source>
</evidence>
<organism evidence="8 9">
    <name type="scientific">Aplysia californica</name>
    <name type="common">California sea hare</name>
    <dbReference type="NCBI Taxonomy" id="6500"/>
    <lineage>
        <taxon>Eukaryota</taxon>
        <taxon>Metazoa</taxon>
        <taxon>Spiralia</taxon>
        <taxon>Lophotrochozoa</taxon>
        <taxon>Mollusca</taxon>
        <taxon>Gastropoda</taxon>
        <taxon>Heterobranchia</taxon>
        <taxon>Euthyneura</taxon>
        <taxon>Tectipleura</taxon>
        <taxon>Aplysiida</taxon>
        <taxon>Aplysioidea</taxon>
        <taxon>Aplysiidae</taxon>
        <taxon>Aplysia</taxon>
    </lineage>
</organism>
<sequence>MALSADETVTRRSSSELADDDVHSSAMNALTSTLATLLSSSQNGQAGAGHVSRGGQDDDVIMMAPGKNLADRLHFAMFAFVGPIVCVFGLAGNVLSVVTWRRPGMRSSTGQYLIGQAVADFWVLVCFIFNEFLRAWDPAVDTSLVYGVYFSYIGYPVFFLAITCSLWFTVGVTVDRYIMVCWFAKAQRLSNERQANFGLMLIAVNSFIVNIPHFVSFSPVMDRAENETGPAFRETDFQKGSSGQFYEFWIHCIILTVVPWVTVFSLNIMIIWKLTRSNKKMAAKKTAAAAQKSKQSENQITRLLLTVTFTYLFFNGLHCVVQCFYMQRPPWANMNHVSTAYSCSKTGIVIYASTNFLLYCLSGRRFRQELATMLGCASMDTGQLSGHTDHSSSKCSTLTSTTTSTGY</sequence>
<dbReference type="CDD" id="cd14978">
    <property type="entry name" value="7tmA_FMRFamide_R-like"/>
    <property type="match status" value="1"/>
</dbReference>
<dbReference type="InterPro" id="IPR000276">
    <property type="entry name" value="GPCR_Rhodpsn"/>
</dbReference>
<dbReference type="Gene3D" id="1.20.1070.10">
    <property type="entry name" value="Rhodopsin 7-helix transmembrane proteins"/>
    <property type="match status" value="1"/>
</dbReference>
<feature type="domain" description="G-protein coupled receptors family 1 profile" evidence="7">
    <location>
        <begin position="92"/>
        <end position="359"/>
    </location>
</feature>
<dbReference type="RefSeq" id="XP_012940559.1">
    <property type="nucleotide sequence ID" value="XM_013085105.2"/>
</dbReference>
<feature type="region of interest" description="Disordered" evidence="5">
    <location>
        <begin position="1"/>
        <end position="20"/>
    </location>
</feature>
<feature type="region of interest" description="Disordered" evidence="5">
    <location>
        <begin position="384"/>
        <end position="407"/>
    </location>
</feature>
<dbReference type="Pfam" id="PF00001">
    <property type="entry name" value="7tm_1"/>
    <property type="match status" value="1"/>
</dbReference>
<protein>
    <submittedName>
        <fullName evidence="9">FMRFamide receptor</fullName>
    </submittedName>
</protein>
<feature type="transmembrane region" description="Helical" evidence="6">
    <location>
        <begin position="248"/>
        <end position="272"/>
    </location>
</feature>
<dbReference type="PROSITE" id="PS50262">
    <property type="entry name" value="G_PROTEIN_RECEP_F1_2"/>
    <property type="match status" value="1"/>
</dbReference>
<keyword evidence="2 6" id="KW-0812">Transmembrane</keyword>
<keyword evidence="3 6" id="KW-1133">Transmembrane helix</keyword>
<evidence type="ECO:0000259" key="7">
    <source>
        <dbReference type="PROSITE" id="PS50262"/>
    </source>
</evidence>
<evidence type="ECO:0000313" key="9">
    <source>
        <dbReference type="RefSeq" id="XP_012940559.1"/>
    </source>
</evidence>
<feature type="transmembrane region" description="Helical" evidence="6">
    <location>
        <begin position="153"/>
        <end position="174"/>
    </location>
</feature>
<accession>A0ABM1A4A8</accession>
<keyword evidence="8" id="KW-1185">Reference proteome</keyword>
<dbReference type="PANTHER" id="PTHR46641">
    <property type="entry name" value="FMRFAMIDE RECEPTOR-RELATED"/>
    <property type="match status" value="1"/>
</dbReference>
<dbReference type="PRINTS" id="PR00237">
    <property type="entry name" value="GPCRRHODOPSN"/>
</dbReference>
<dbReference type="InterPro" id="IPR052954">
    <property type="entry name" value="GPCR-Ligand_Int"/>
</dbReference>
<feature type="transmembrane region" description="Helical" evidence="6">
    <location>
        <begin position="303"/>
        <end position="327"/>
    </location>
</feature>
<comment type="subcellular location">
    <subcellularLocation>
        <location evidence="1">Membrane</location>
    </subcellularLocation>
</comment>
<evidence type="ECO:0000256" key="6">
    <source>
        <dbReference type="SAM" id="Phobius"/>
    </source>
</evidence>
<feature type="transmembrane region" description="Helical" evidence="6">
    <location>
        <begin position="75"/>
        <end position="100"/>
    </location>
</feature>
<gene>
    <name evidence="9" type="primary">LOC101853952</name>
</gene>
<evidence type="ECO:0000256" key="4">
    <source>
        <dbReference type="ARBA" id="ARBA00023136"/>
    </source>
</evidence>
<dbReference type="Proteomes" id="UP000694888">
    <property type="component" value="Unplaced"/>
</dbReference>
<evidence type="ECO:0000256" key="5">
    <source>
        <dbReference type="SAM" id="MobiDB-lite"/>
    </source>
</evidence>
<dbReference type="InterPro" id="IPR017452">
    <property type="entry name" value="GPCR_Rhodpsn_7TM"/>
</dbReference>
<reference evidence="9" key="1">
    <citation type="submission" date="2025-08" db="UniProtKB">
        <authorList>
            <consortium name="RefSeq"/>
        </authorList>
    </citation>
    <scope>IDENTIFICATION</scope>
</reference>